<dbReference type="Proteomes" id="UP000582837">
    <property type="component" value="Unassembled WGS sequence"/>
</dbReference>
<organism evidence="2 3">
    <name type="scientific">Longimicrobium terrae</name>
    <dbReference type="NCBI Taxonomy" id="1639882"/>
    <lineage>
        <taxon>Bacteria</taxon>
        <taxon>Pseudomonadati</taxon>
        <taxon>Gemmatimonadota</taxon>
        <taxon>Longimicrobiia</taxon>
        <taxon>Longimicrobiales</taxon>
        <taxon>Longimicrobiaceae</taxon>
        <taxon>Longimicrobium</taxon>
    </lineage>
</organism>
<dbReference type="EMBL" id="JACHIA010000003">
    <property type="protein sequence ID" value="MBB6069637.1"/>
    <property type="molecule type" value="Genomic_DNA"/>
</dbReference>
<sequence length="128" mass="13280">MSDQQTPAPGTVSWFDLTVDDASAVRDFYANVAGWTPSPLTMKEGYDDYVMMTPGGAAVAGVCHARGANAELPPQWLMYINVVDLDASLEACAAQGGSVISGPRSGGGTVRYAVIRDPAGAAVALFQP</sequence>
<protein>
    <recommendedName>
        <fullName evidence="1">VOC domain-containing protein</fullName>
    </recommendedName>
</protein>
<evidence type="ECO:0000313" key="3">
    <source>
        <dbReference type="Proteomes" id="UP000582837"/>
    </source>
</evidence>
<dbReference type="InterPro" id="IPR004360">
    <property type="entry name" value="Glyas_Fos-R_dOase_dom"/>
</dbReference>
<evidence type="ECO:0000259" key="1">
    <source>
        <dbReference type="PROSITE" id="PS51819"/>
    </source>
</evidence>
<dbReference type="PANTHER" id="PTHR33993:SF14">
    <property type="entry name" value="GB|AAF24581.1"/>
    <property type="match status" value="1"/>
</dbReference>
<dbReference type="RefSeq" id="WP_170036327.1">
    <property type="nucleotide sequence ID" value="NZ_JABDTL010000002.1"/>
</dbReference>
<keyword evidence="3" id="KW-1185">Reference proteome</keyword>
<gene>
    <name evidence="2" type="ORF">HNQ61_001254</name>
</gene>
<dbReference type="Gene3D" id="3.10.180.10">
    <property type="entry name" value="2,3-Dihydroxybiphenyl 1,2-Dioxygenase, domain 1"/>
    <property type="match status" value="1"/>
</dbReference>
<dbReference type="CDD" id="cd07247">
    <property type="entry name" value="SgaA_N_like"/>
    <property type="match status" value="1"/>
</dbReference>
<evidence type="ECO:0000313" key="2">
    <source>
        <dbReference type="EMBL" id="MBB6069637.1"/>
    </source>
</evidence>
<dbReference type="InterPro" id="IPR037523">
    <property type="entry name" value="VOC_core"/>
</dbReference>
<accession>A0A841GM07</accession>
<reference evidence="2 3" key="1">
    <citation type="submission" date="2020-08" db="EMBL/GenBank/DDBJ databases">
        <title>Genomic Encyclopedia of Type Strains, Phase IV (KMG-IV): sequencing the most valuable type-strain genomes for metagenomic binning, comparative biology and taxonomic classification.</title>
        <authorList>
            <person name="Goeker M."/>
        </authorList>
    </citation>
    <scope>NUCLEOTIDE SEQUENCE [LARGE SCALE GENOMIC DNA]</scope>
    <source>
        <strain evidence="2 3">DSM 29007</strain>
    </source>
</reference>
<comment type="caution">
    <text evidence="2">The sequence shown here is derived from an EMBL/GenBank/DDBJ whole genome shotgun (WGS) entry which is preliminary data.</text>
</comment>
<dbReference type="PROSITE" id="PS51819">
    <property type="entry name" value="VOC"/>
    <property type="match status" value="1"/>
</dbReference>
<feature type="domain" description="VOC" evidence="1">
    <location>
        <begin position="11"/>
        <end position="128"/>
    </location>
</feature>
<dbReference type="InterPro" id="IPR029068">
    <property type="entry name" value="Glyas_Bleomycin-R_OHBP_Dase"/>
</dbReference>
<dbReference type="SUPFAM" id="SSF54593">
    <property type="entry name" value="Glyoxalase/Bleomycin resistance protein/Dihydroxybiphenyl dioxygenase"/>
    <property type="match status" value="1"/>
</dbReference>
<name>A0A841GM07_9BACT</name>
<dbReference type="Pfam" id="PF00903">
    <property type="entry name" value="Glyoxalase"/>
    <property type="match status" value="1"/>
</dbReference>
<dbReference type="AlphaFoldDB" id="A0A841GM07"/>
<dbReference type="PANTHER" id="PTHR33993">
    <property type="entry name" value="GLYOXALASE-RELATED"/>
    <property type="match status" value="1"/>
</dbReference>
<proteinExistence type="predicted"/>
<dbReference type="InterPro" id="IPR052164">
    <property type="entry name" value="Anthracycline_SecMetBiosynth"/>
</dbReference>